<comment type="caution">
    <text evidence="2">The sequence shown here is derived from an EMBL/GenBank/DDBJ whole genome shotgun (WGS) entry which is preliminary data.</text>
</comment>
<keyword evidence="1" id="KW-1133">Transmembrane helix</keyword>
<feature type="transmembrane region" description="Helical" evidence="1">
    <location>
        <begin position="129"/>
        <end position="149"/>
    </location>
</feature>
<gene>
    <name evidence="2" type="ORF">RB653_006699</name>
</gene>
<protein>
    <submittedName>
        <fullName evidence="2">Uncharacterized protein</fullName>
    </submittedName>
</protein>
<dbReference type="AlphaFoldDB" id="A0AAN7YNC3"/>
<organism evidence="2 3">
    <name type="scientific">Dictyostelium firmibasis</name>
    <dbReference type="NCBI Taxonomy" id="79012"/>
    <lineage>
        <taxon>Eukaryota</taxon>
        <taxon>Amoebozoa</taxon>
        <taxon>Evosea</taxon>
        <taxon>Eumycetozoa</taxon>
        <taxon>Dictyostelia</taxon>
        <taxon>Dictyosteliales</taxon>
        <taxon>Dictyosteliaceae</taxon>
        <taxon>Dictyostelium</taxon>
    </lineage>
</organism>
<name>A0AAN7YNC3_9MYCE</name>
<feature type="transmembrane region" description="Helical" evidence="1">
    <location>
        <begin position="176"/>
        <end position="195"/>
    </location>
</feature>
<sequence>MNKENFFDENVYNYIKKSQTSRFLFYFTTIIVLGVMIGNELDFIYNSFQFTIVGCKNISSIQSYDNSYEYSMFSTANESTYSFETCIQYDIQTCIPELYKSTSNQSLSFSIPIFLSSNLNLSKNFQSDIYSIYYLVGVFSSIILFFFYVERSLYVFRTRAHLLLSVNILIKKKNKIISIFLLLASSILVLLYSFLKYLMITGLQKNASIIMCNQNPVALFFEGKSQSSPFGIGLNFLLFLFIFKDPILDFYNNLNEFYDELKLVNFILSKNSTHSLERLKLIKSCDNVTITKAVTKFVDKNYPKGSISWFERYRRNRVFDYLKTTKVDFIPAVLEFYQENPHLFIPVISNQVDFESNGENDSDVTNLIN</sequence>
<reference evidence="2 3" key="1">
    <citation type="submission" date="2023-11" db="EMBL/GenBank/DDBJ databases">
        <title>Dfirmibasis_genome.</title>
        <authorList>
            <person name="Edelbroek B."/>
            <person name="Kjellin J."/>
            <person name="Jerlstrom-Hultqvist J."/>
            <person name="Soderbom F."/>
        </authorList>
    </citation>
    <scope>NUCLEOTIDE SEQUENCE [LARGE SCALE GENOMIC DNA]</scope>
    <source>
        <strain evidence="2 3">TNS-C-14</strain>
    </source>
</reference>
<proteinExistence type="predicted"/>
<keyword evidence="3" id="KW-1185">Reference proteome</keyword>
<accession>A0AAN7YNC3</accession>
<evidence type="ECO:0000313" key="3">
    <source>
        <dbReference type="Proteomes" id="UP001344447"/>
    </source>
</evidence>
<dbReference type="Proteomes" id="UP001344447">
    <property type="component" value="Unassembled WGS sequence"/>
</dbReference>
<keyword evidence="1" id="KW-0812">Transmembrane</keyword>
<evidence type="ECO:0000313" key="2">
    <source>
        <dbReference type="EMBL" id="KAK5575566.1"/>
    </source>
</evidence>
<evidence type="ECO:0000256" key="1">
    <source>
        <dbReference type="SAM" id="Phobius"/>
    </source>
</evidence>
<keyword evidence="1" id="KW-0472">Membrane</keyword>
<feature type="transmembrane region" description="Helical" evidence="1">
    <location>
        <begin position="23"/>
        <end position="41"/>
    </location>
</feature>
<dbReference type="EMBL" id="JAVFKY010000005">
    <property type="protein sequence ID" value="KAK5575566.1"/>
    <property type="molecule type" value="Genomic_DNA"/>
</dbReference>